<dbReference type="RefSeq" id="XP_056518616.1">
    <property type="nucleotide sequence ID" value="XM_056668786.1"/>
</dbReference>
<accession>A0A9W9GND3</accession>
<gene>
    <name evidence="2" type="ORF">N7515_008042</name>
</gene>
<proteinExistence type="predicted"/>
<dbReference type="Proteomes" id="UP001149079">
    <property type="component" value="Unassembled WGS sequence"/>
</dbReference>
<evidence type="ECO:0000313" key="3">
    <source>
        <dbReference type="Proteomes" id="UP001149079"/>
    </source>
</evidence>
<evidence type="ECO:0000256" key="1">
    <source>
        <dbReference type="SAM" id="MobiDB-lite"/>
    </source>
</evidence>
<feature type="region of interest" description="Disordered" evidence="1">
    <location>
        <begin position="80"/>
        <end position="101"/>
    </location>
</feature>
<name>A0A9W9GND3_9EURO</name>
<comment type="caution">
    <text evidence="2">The sequence shown here is derived from an EMBL/GenBank/DDBJ whole genome shotgun (WGS) entry which is preliminary data.</text>
</comment>
<dbReference type="OrthoDB" id="5282002at2759"/>
<feature type="compositionally biased region" description="Basic and acidic residues" evidence="1">
    <location>
        <begin position="82"/>
        <end position="94"/>
    </location>
</feature>
<reference evidence="2" key="1">
    <citation type="submission" date="2022-11" db="EMBL/GenBank/DDBJ databases">
        <authorList>
            <person name="Petersen C."/>
        </authorList>
    </citation>
    <scope>NUCLEOTIDE SEQUENCE</scope>
    <source>
        <strain evidence="2">IBT 22155</strain>
    </source>
</reference>
<reference evidence="2" key="2">
    <citation type="journal article" date="2023" name="IMA Fungus">
        <title>Comparative genomic study of the Penicillium genus elucidates a diverse pangenome and 15 lateral gene transfer events.</title>
        <authorList>
            <person name="Petersen C."/>
            <person name="Sorensen T."/>
            <person name="Nielsen M.R."/>
            <person name="Sondergaard T.E."/>
            <person name="Sorensen J.L."/>
            <person name="Fitzpatrick D.A."/>
            <person name="Frisvad J.C."/>
            <person name="Nielsen K.L."/>
        </authorList>
    </citation>
    <scope>NUCLEOTIDE SEQUENCE</scope>
    <source>
        <strain evidence="2">IBT 22155</strain>
    </source>
</reference>
<sequence>MNSAFEAHPQCQPPNRNPTIFFTYDFIKNTYNQIKDLDADKFAAGDPAIKSAVAEADGRNTFATLLIHDGSGKLAAMTGADPSDRPDFGPEIKTKVSALAQ</sequence>
<protein>
    <submittedName>
        <fullName evidence="2">Uncharacterized protein</fullName>
    </submittedName>
</protein>
<dbReference type="GeneID" id="81407956"/>
<dbReference type="EMBL" id="JAPQKL010000006">
    <property type="protein sequence ID" value="KAJ5124217.1"/>
    <property type="molecule type" value="Genomic_DNA"/>
</dbReference>
<keyword evidence="3" id="KW-1185">Reference proteome</keyword>
<evidence type="ECO:0000313" key="2">
    <source>
        <dbReference type="EMBL" id="KAJ5124217.1"/>
    </source>
</evidence>
<dbReference type="AlphaFoldDB" id="A0A9W9GND3"/>
<organism evidence="2 3">
    <name type="scientific">Penicillium bovifimosum</name>
    <dbReference type="NCBI Taxonomy" id="126998"/>
    <lineage>
        <taxon>Eukaryota</taxon>
        <taxon>Fungi</taxon>
        <taxon>Dikarya</taxon>
        <taxon>Ascomycota</taxon>
        <taxon>Pezizomycotina</taxon>
        <taxon>Eurotiomycetes</taxon>
        <taxon>Eurotiomycetidae</taxon>
        <taxon>Eurotiales</taxon>
        <taxon>Aspergillaceae</taxon>
        <taxon>Penicillium</taxon>
    </lineage>
</organism>